<keyword evidence="5" id="KW-0190">Covalent protein-DNA linkage</keyword>
<evidence type="ECO:0000256" key="4">
    <source>
        <dbReference type="ARBA" id="ARBA00022801"/>
    </source>
</evidence>
<dbReference type="EMBL" id="JARPWH010000007">
    <property type="protein sequence ID" value="MDT2401411.1"/>
    <property type="molecule type" value="Genomic_DNA"/>
</dbReference>
<evidence type="ECO:0000256" key="5">
    <source>
        <dbReference type="ARBA" id="ARBA00023124"/>
    </source>
</evidence>
<evidence type="ECO:0000256" key="2">
    <source>
        <dbReference type="ARBA" id="ARBA00022670"/>
    </source>
</evidence>
<dbReference type="InterPro" id="IPR003738">
    <property type="entry name" value="SRAP"/>
</dbReference>
<dbReference type="EC" id="3.4.-.-" evidence="8"/>
<dbReference type="SUPFAM" id="SSF143081">
    <property type="entry name" value="BB1717-like"/>
    <property type="match status" value="1"/>
</dbReference>
<dbReference type="GO" id="GO:0016829">
    <property type="term" value="F:lyase activity"/>
    <property type="evidence" value="ECO:0007669"/>
    <property type="project" value="UniProtKB-KW"/>
</dbReference>
<gene>
    <name evidence="9" type="ORF">P7D43_03440</name>
</gene>
<evidence type="ECO:0000313" key="9">
    <source>
        <dbReference type="EMBL" id="MDT2401411.1"/>
    </source>
</evidence>
<comment type="similarity">
    <text evidence="1 8">Belongs to the SOS response-associated peptidase family.</text>
</comment>
<evidence type="ECO:0000313" key="10">
    <source>
        <dbReference type="Proteomes" id="UP001260773"/>
    </source>
</evidence>
<dbReference type="InterPro" id="IPR036590">
    <property type="entry name" value="SRAP-like"/>
</dbReference>
<dbReference type="RefSeq" id="WP_311817018.1">
    <property type="nucleotide sequence ID" value="NZ_JARPWD010000006.1"/>
</dbReference>
<name>A0AAW8RSV6_ENTAV</name>
<evidence type="ECO:0000256" key="6">
    <source>
        <dbReference type="ARBA" id="ARBA00023125"/>
    </source>
</evidence>
<comment type="caution">
    <text evidence="9">The sequence shown here is derived from an EMBL/GenBank/DDBJ whole genome shotgun (WGS) entry which is preliminary data.</text>
</comment>
<dbReference type="GO" id="GO:0003697">
    <property type="term" value="F:single-stranded DNA binding"/>
    <property type="evidence" value="ECO:0007669"/>
    <property type="project" value="InterPro"/>
</dbReference>
<protein>
    <recommendedName>
        <fullName evidence="8">Abasic site processing protein</fullName>
        <ecNumber evidence="8">3.4.-.-</ecNumber>
    </recommendedName>
</protein>
<sequence length="196" mass="22568">MCGRYFFDLDSEELSALYKKIQEQTRQEEKLTEKIASGEVYPTNHVITIGGNKDNKPVAAITRWGFTGFKKGQLMINARSESVEEKKTFAKPFQENRCVFPMSGFYEWDQNKKKFLFTEGKIMYVAGFYRIHHSSEGVETESIIMTTKPNESVAKIHDRMPLIIEKKNIGSWIADIDFAREYINAEMPSLKSTLVS</sequence>
<keyword evidence="3" id="KW-0227">DNA damage</keyword>
<proteinExistence type="inferred from homology"/>
<dbReference type="Gene3D" id="3.90.1680.10">
    <property type="entry name" value="SOS response associated peptidase-like"/>
    <property type="match status" value="1"/>
</dbReference>
<reference evidence="9" key="1">
    <citation type="submission" date="2023-03" db="EMBL/GenBank/DDBJ databases">
        <authorList>
            <person name="Shen W."/>
            <person name="Cai J."/>
        </authorList>
    </citation>
    <scope>NUCLEOTIDE SEQUENCE</scope>
    <source>
        <strain evidence="9">P33-2</strain>
    </source>
</reference>
<evidence type="ECO:0000256" key="1">
    <source>
        <dbReference type="ARBA" id="ARBA00008136"/>
    </source>
</evidence>
<evidence type="ECO:0000256" key="7">
    <source>
        <dbReference type="ARBA" id="ARBA00023239"/>
    </source>
</evidence>
<dbReference type="GO" id="GO:0106300">
    <property type="term" value="P:protein-DNA covalent cross-linking repair"/>
    <property type="evidence" value="ECO:0007669"/>
    <property type="project" value="InterPro"/>
</dbReference>
<dbReference type="AlphaFoldDB" id="A0AAW8RSV6"/>
<dbReference type="PANTHER" id="PTHR13604:SF0">
    <property type="entry name" value="ABASIC SITE PROCESSING PROTEIN HMCES"/>
    <property type="match status" value="1"/>
</dbReference>
<evidence type="ECO:0000256" key="8">
    <source>
        <dbReference type="RuleBase" id="RU364100"/>
    </source>
</evidence>
<keyword evidence="2 8" id="KW-0645">Protease</keyword>
<organism evidence="9 10">
    <name type="scientific">Enterococcus avium</name>
    <name type="common">Streptococcus avium</name>
    <dbReference type="NCBI Taxonomy" id="33945"/>
    <lineage>
        <taxon>Bacteria</taxon>
        <taxon>Bacillati</taxon>
        <taxon>Bacillota</taxon>
        <taxon>Bacilli</taxon>
        <taxon>Lactobacillales</taxon>
        <taxon>Enterococcaceae</taxon>
        <taxon>Enterococcus</taxon>
    </lineage>
</organism>
<evidence type="ECO:0000256" key="3">
    <source>
        <dbReference type="ARBA" id="ARBA00022763"/>
    </source>
</evidence>
<dbReference type="GO" id="GO:0006508">
    <property type="term" value="P:proteolysis"/>
    <property type="evidence" value="ECO:0007669"/>
    <property type="project" value="UniProtKB-KW"/>
</dbReference>
<keyword evidence="6" id="KW-0238">DNA-binding</keyword>
<keyword evidence="4 8" id="KW-0378">Hydrolase</keyword>
<dbReference type="Proteomes" id="UP001260773">
    <property type="component" value="Unassembled WGS sequence"/>
</dbReference>
<keyword evidence="7" id="KW-0456">Lyase</keyword>
<dbReference type="PANTHER" id="PTHR13604">
    <property type="entry name" value="DC12-RELATED"/>
    <property type="match status" value="1"/>
</dbReference>
<dbReference type="GO" id="GO:0008233">
    <property type="term" value="F:peptidase activity"/>
    <property type="evidence" value="ECO:0007669"/>
    <property type="project" value="UniProtKB-KW"/>
</dbReference>
<dbReference type="Pfam" id="PF02586">
    <property type="entry name" value="SRAP"/>
    <property type="match status" value="1"/>
</dbReference>
<accession>A0AAW8RSV6</accession>